<evidence type="ECO:0000313" key="2">
    <source>
        <dbReference type="EMBL" id="GJJ06866.1"/>
    </source>
</evidence>
<dbReference type="EMBL" id="BPWL01000002">
    <property type="protein sequence ID" value="GJJ06866.1"/>
    <property type="molecule type" value="Genomic_DNA"/>
</dbReference>
<accession>A0AAV5A1H8</accession>
<proteinExistence type="predicted"/>
<protein>
    <submittedName>
        <fullName evidence="2">Uncharacterized protein</fullName>
    </submittedName>
</protein>
<comment type="caution">
    <text evidence="2">The sequence shown here is derived from an EMBL/GenBank/DDBJ whole genome shotgun (WGS) entry which is preliminary data.</text>
</comment>
<feature type="region of interest" description="Disordered" evidence="1">
    <location>
        <begin position="1"/>
        <end position="24"/>
    </location>
</feature>
<sequence length="81" mass="9094">MTLPAQAGTKGKGNDRLPYYNYNEGANKPQETTFIIIEYNRQLKRKVTASPIVLPPKIANTFDPEDPFLISDLNLVVKNTT</sequence>
<gene>
    <name evidence="2" type="ORF">Clacol_001062</name>
</gene>
<evidence type="ECO:0000313" key="3">
    <source>
        <dbReference type="Proteomes" id="UP001050691"/>
    </source>
</evidence>
<reference evidence="2" key="1">
    <citation type="submission" date="2021-10" db="EMBL/GenBank/DDBJ databases">
        <title>De novo Genome Assembly of Clathrus columnatus (Basidiomycota, Fungi) Using Illumina and Nanopore Sequence Data.</title>
        <authorList>
            <person name="Ogiso-Tanaka E."/>
            <person name="Itagaki H."/>
            <person name="Hosoya T."/>
            <person name="Hosaka K."/>
        </authorList>
    </citation>
    <scope>NUCLEOTIDE SEQUENCE</scope>
    <source>
        <strain evidence="2">MO-923</strain>
    </source>
</reference>
<dbReference type="Proteomes" id="UP001050691">
    <property type="component" value="Unassembled WGS sequence"/>
</dbReference>
<evidence type="ECO:0000256" key="1">
    <source>
        <dbReference type="SAM" id="MobiDB-lite"/>
    </source>
</evidence>
<keyword evidence="3" id="KW-1185">Reference proteome</keyword>
<name>A0AAV5A1H8_9AGAM</name>
<organism evidence="2 3">
    <name type="scientific">Clathrus columnatus</name>
    <dbReference type="NCBI Taxonomy" id="1419009"/>
    <lineage>
        <taxon>Eukaryota</taxon>
        <taxon>Fungi</taxon>
        <taxon>Dikarya</taxon>
        <taxon>Basidiomycota</taxon>
        <taxon>Agaricomycotina</taxon>
        <taxon>Agaricomycetes</taxon>
        <taxon>Phallomycetidae</taxon>
        <taxon>Phallales</taxon>
        <taxon>Clathraceae</taxon>
        <taxon>Clathrus</taxon>
    </lineage>
</organism>
<dbReference type="AlphaFoldDB" id="A0AAV5A1H8"/>